<dbReference type="SMR" id="A2EV73"/>
<evidence type="ECO:0000256" key="2">
    <source>
        <dbReference type="ARBA" id="ARBA00023043"/>
    </source>
</evidence>
<dbReference type="Pfam" id="PF00023">
    <property type="entry name" value="Ank"/>
    <property type="match status" value="1"/>
</dbReference>
<dbReference type="PANTHER" id="PTHR24198:SF165">
    <property type="entry name" value="ANKYRIN REPEAT-CONTAINING PROTEIN-RELATED"/>
    <property type="match status" value="1"/>
</dbReference>
<dbReference type="InterPro" id="IPR002110">
    <property type="entry name" value="Ankyrin_rpt"/>
</dbReference>
<dbReference type="VEuPathDB" id="TrichDB:TVAG_412600"/>
<dbReference type="InterPro" id="IPR036770">
    <property type="entry name" value="Ankyrin_rpt-contain_sf"/>
</dbReference>
<dbReference type="eggNOG" id="KOG4177">
    <property type="taxonomic scope" value="Eukaryota"/>
</dbReference>
<sequence length="562" mass="64720">MIQNSIMHYSEIFMEAFSQLSHIEDIDFESYIKLINSYDFQIDDLYSLIKNLILSHPSKIKLFTRFYEKLDNFLENLHYEFNKYYSSVWFARMILLIYLDGLLDLEQLIDSDIEPEKLILVLLFLRDFINPTDDIYSDITSILDSKPSPDRKREIKAMRITLDLMQNVNERKYLILNGYNDHTIAAAIARDDVDLLIELSTDPSFDVNAQIGPLFFMTNPTTQEISLIQLAAKNSAINCFKFLISNNANLDKIEKYIIQGGNLEIFRIFEKTSKYNFQKIIGPILQNGSPEMIEWVLERIDINNDQNNREIIDQIRFIYFHMEDTKYPALNVLLQWAGQLGVQLAFVFASDSIKFGKLLLLDISLNILDYDLQMINSMNPLIAAVNTREFKIVKLLLESKNFLINETDPIGETPLIKAIVNESIDIIDLLLSIPQIDINKKSKNGSTPLHFACRVGNHDIVKKLLSLESIKADELDNYRSTPFLEAVEQGNPENVKEFCQRKDVNIFRNTIYDKSALHIAAEEGNEKVVSLLLDYGLSKDTLSGSQKKPYDVALPNVKHLLL</sequence>
<evidence type="ECO:0000256" key="1">
    <source>
        <dbReference type="ARBA" id="ARBA00022737"/>
    </source>
</evidence>
<keyword evidence="1" id="KW-0677">Repeat</keyword>
<dbReference type="PANTHER" id="PTHR24198">
    <property type="entry name" value="ANKYRIN REPEAT AND PROTEIN KINASE DOMAIN-CONTAINING PROTEIN"/>
    <property type="match status" value="1"/>
</dbReference>
<feature type="repeat" description="ANK" evidence="3">
    <location>
        <begin position="512"/>
        <end position="544"/>
    </location>
</feature>
<dbReference type="AlphaFoldDB" id="A2EV73"/>
<keyword evidence="5" id="KW-1185">Reference proteome</keyword>
<dbReference type="RefSeq" id="XP_001315679.1">
    <property type="nucleotide sequence ID" value="XM_001315644.1"/>
</dbReference>
<dbReference type="KEGG" id="tva:4761301"/>
<reference evidence="4" key="2">
    <citation type="journal article" date="2007" name="Science">
        <title>Draft genome sequence of the sexually transmitted pathogen Trichomonas vaginalis.</title>
        <authorList>
            <person name="Carlton J.M."/>
            <person name="Hirt R.P."/>
            <person name="Silva J.C."/>
            <person name="Delcher A.L."/>
            <person name="Schatz M."/>
            <person name="Zhao Q."/>
            <person name="Wortman J.R."/>
            <person name="Bidwell S.L."/>
            <person name="Alsmark U.C.M."/>
            <person name="Besteiro S."/>
            <person name="Sicheritz-Ponten T."/>
            <person name="Noel C.J."/>
            <person name="Dacks J.B."/>
            <person name="Foster P.G."/>
            <person name="Simillion C."/>
            <person name="Van de Peer Y."/>
            <person name="Miranda-Saavedra D."/>
            <person name="Barton G.J."/>
            <person name="Westrop G.D."/>
            <person name="Mueller S."/>
            <person name="Dessi D."/>
            <person name="Fiori P.L."/>
            <person name="Ren Q."/>
            <person name="Paulsen I."/>
            <person name="Zhang H."/>
            <person name="Bastida-Corcuera F.D."/>
            <person name="Simoes-Barbosa A."/>
            <person name="Brown M.T."/>
            <person name="Hayes R.D."/>
            <person name="Mukherjee M."/>
            <person name="Okumura C.Y."/>
            <person name="Schneider R."/>
            <person name="Smith A.J."/>
            <person name="Vanacova S."/>
            <person name="Villalvazo M."/>
            <person name="Haas B.J."/>
            <person name="Pertea M."/>
            <person name="Feldblyum T.V."/>
            <person name="Utterback T.R."/>
            <person name="Shu C.L."/>
            <person name="Osoegawa K."/>
            <person name="de Jong P.J."/>
            <person name="Hrdy I."/>
            <person name="Horvathova L."/>
            <person name="Zubacova Z."/>
            <person name="Dolezal P."/>
            <person name="Malik S.B."/>
            <person name="Logsdon J.M. Jr."/>
            <person name="Henze K."/>
            <person name="Gupta A."/>
            <person name="Wang C.C."/>
            <person name="Dunne R.L."/>
            <person name="Upcroft J.A."/>
            <person name="Upcroft P."/>
            <person name="White O."/>
            <person name="Salzberg S.L."/>
            <person name="Tang P."/>
            <person name="Chiu C.-H."/>
            <person name="Lee Y.-S."/>
            <person name="Embley T.M."/>
            <person name="Coombs G.H."/>
            <person name="Mottram J.C."/>
            <person name="Tachezy J."/>
            <person name="Fraser-Liggett C.M."/>
            <person name="Johnson P.J."/>
        </authorList>
    </citation>
    <scope>NUCLEOTIDE SEQUENCE [LARGE SCALE GENOMIC DNA]</scope>
    <source>
        <strain evidence="4">G3</strain>
    </source>
</reference>
<dbReference type="EMBL" id="DS113504">
    <property type="protein sequence ID" value="EAY03456.1"/>
    <property type="molecule type" value="Genomic_DNA"/>
</dbReference>
<dbReference type="VEuPathDB" id="TrichDB:TVAGG3_0936110"/>
<dbReference type="Gene3D" id="1.25.40.20">
    <property type="entry name" value="Ankyrin repeat-containing domain"/>
    <property type="match status" value="1"/>
</dbReference>
<accession>A2EV73</accession>
<dbReference type="SUPFAM" id="SSF48403">
    <property type="entry name" value="Ankyrin repeat"/>
    <property type="match status" value="1"/>
</dbReference>
<dbReference type="PROSITE" id="PS50088">
    <property type="entry name" value="ANK_REPEAT"/>
    <property type="match status" value="2"/>
</dbReference>
<dbReference type="SMART" id="SM00248">
    <property type="entry name" value="ANK"/>
    <property type="match status" value="6"/>
</dbReference>
<organism evidence="4 5">
    <name type="scientific">Trichomonas vaginalis (strain ATCC PRA-98 / G3)</name>
    <dbReference type="NCBI Taxonomy" id="412133"/>
    <lineage>
        <taxon>Eukaryota</taxon>
        <taxon>Metamonada</taxon>
        <taxon>Parabasalia</taxon>
        <taxon>Trichomonadida</taxon>
        <taxon>Trichomonadidae</taxon>
        <taxon>Trichomonas</taxon>
    </lineage>
</organism>
<reference evidence="4" key="1">
    <citation type="submission" date="2006-10" db="EMBL/GenBank/DDBJ databases">
        <authorList>
            <person name="Amadeo P."/>
            <person name="Zhao Q."/>
            <person name="Wortman J."/>
            <person name="Fraser-Liggett C."/>
            <person name="Carlton J."/>
        </authorList>
    </citation>
    <scope>NUCLEOTIDE SEQUENCE</scope>
    <source>
        <strain evidence="4">G3</strain>
    </source>
</reference>
<proteinExistence type="predicted"/>
<dbReference type="InParanoid" id="A2EV73"/>
<dbReference type="PROSITE" id="PS50297">
    <property type="entry name" value="ANK_REP_REGION"/>
    <property type="match status" value="2"/>
</dbReference>
<feature type="repeat" description="ANK" evidence="3">
    <location>
        <begin position="444"/>
        <end position="466"/>
    </location>
</feature>
<gene>
    <name evidence="4" type="ORF">TVAG_412600</name>
</gene>
<evidence type="ECO:0000256" key="3">
    <source>
        <dbReference type="PROSITE-ProRule" id="PRU00023"/>
    </source>
</evidence>
<name>A2EV73_TRIV3</name>
<evidence type="ECO:0000313" key="5">
    <source>
        <dbReference type="Proteomes" id="UP000001542"/>
    </source>
</evidence>
<evidence type="ECO:0000313" key="4">
    <source>
        <dbReference type="EMBL" id="EAY03456.1"/>
    </source>
</evidence>
<dbReference type="STRING" id="5722.A2EV73"/>
<dbReference type="Proteomes" id="UP000001542">
    <property type="component" value="Unassembled WGS sequence"/>
</dbReference>
<dbReference type="Pfam" id="PF12796">
    <property type="entry name" value="Ank_2"/>
    <property type="match status" value="1"/>
</dbReference>
<protein>
    <submittedName>
        <fullName evidence="4">Uncharacterized protein</fullName>
    </submittedName>
</protein>
<keyword evidence="2 3" id="KW-0040">ANK repeat</keyword>